<dbReference type="InterPro" id="IPR050769">
    <property type="entry name" value="NAT_camello-type"/>
</dbReference>
<dbReference type="PANTHER" id="PTHR13947">
    <property type="entry name" value="GNAT FAMILY N-ACETYLTRANSFERASE"/>
    <property type="match status" value="1"/>
</dbReference>
<dbReference type="Proteomes" id="UP000186804">
    <property type="component" value="Unassembled WGS sequence"/>
</dbReference>
<comment type="caution">
    <text evidence="4">The sequence shown here is derived from an EMBL/GenBank/DDBJ whole genome shotgun (WGS) entry which is preliminary data.</text>
</comment>
<dbReference type="CDD" id="cd04301">
    <property type="entry name" value="NAT_SF"/>
    <property type="match status" value="1"/>
</dbReference>
<organism evidence="4 5">
    <name type="scientific">Cryptosporidium andersoni</name>
    <dbReference type="NCBI Taxonomy" id="117008"/>
    <lineage>
        <taxon>Eukaryota</taxon>
        <taxon>Sar</taxon>
        <taxon>Alveolata</taxon>
        <taxon>Apicomplexa</taxon>
        <taxon>Conoidasida</taxon>
        <taxon>Coccidia</taxon>
        <taxon>Eucoccidiorida</taxon>
        <taxon>Eimeriorina</taxon>
        <taxon>Cryptosporidiidae</taxon>
        <taxon>Cryptosporidium</taxon>
    </lineage>
</organism>
<protein>
    <submittedName>
        <fullName evidence="4">GNAT family protein</fullName>
    </submittedName>
</protein>
<keyword evidence="2" id="KW-1133">Transmembrane helix</keyword>
<dbReference type="InterPro" id="IPR016181">
    <property type="entry name" value="Acyl_CoA_acyltransferase"/>
</dbReference>
<gene>
    <name evidence="4" type="ORF">cand_001630</name>
</gene>
<evidence type="ECO:0000256" key="1">
    <source>
        <dbReference type="ARBA" id="ARBA00022679"/>
    </source>
</evidence>
<accession>A0A1J4MQK4</accession>
<feature type="transmembrane region" description="Helical" evidence="2">
    <location>
        <begin position="52"/>
        <end position="80"/>
    </location>
</feature>
<dbReference type="VEuPathDB" id="CryptoDB:cand_001630"/>
<keyword evidence="2" id="KW-0472">Membrane</keyword>
<dbReference type="InterPro" id="IPR000182">
    <property type="entry name" value="GNAT_dom"/>
</dbReference>
<sequence length="270" mass="31594">MNDNSPYGGYDLIIREFRPTDIDGVRSVCFKHFRSLTFPSVFFYISQHVPDIIALLLIGKVFLSFKQLLYSLALYVIYLVGRSRWEVESYIRNCTDLRNVHEMYMISPGYHFWVAELVKRPLKKRRSFANEQNTTKSLDKEENDDKQKIKPESIIVGCLGLAPYRDDPKIARLLRLVVGVESRRMRIGTRLLAQMENFAKEYGYREIHLYTNNLSTSPIKFIGQHGYQLVQVISRGLMRGDLLLWRKSFERSDESSIIERNNIGERLVLD</sequence>
<reference evidence="4 5" key="1">
    <citation type="submission" date="2016-10" db="EMBL/GenBank/DDBJ databases">
        <title>Reductive evolution of mitochondrial metabolism and differential evolution of invasion-related proteins in Cryptosporidium.</title>
        <authorList>
            <person name="Liu S."/>
            <person name="Roellig D.M."/>
            <person name="Guo Y."/>
            <person name="Li N."/>
            <person name="Frace M.A."/>
            <person name="Tang K."/>
            <person name="Zhang L."/>
            <person name="Feng Y."/>
            <person name="Xiao L."/>
        </authorList>
    </citation>
    <scope>NUCLEOTIDE SEQUENCE [LARGE SCALE GENOMIC DNA]</scope>
    <source>
        <strain evidence="4">30847</strain>
    </source>
</reference>
<dbReference type="GO" id="GO:0008080">
    <property type="term" value="F:N-acetyltransferase activity"/>
    <property type="evidence" value="ECO:0007669"/>
    <property type="project" value="InterPro"/>
</dbReference>
<dbReference type="RefSeq" id="XP_067068318.1">
    <property type="nucleotide sequence ID" value="XM_067210411.1"/>
</dbReference>
<dbReference type="OrthoDB" id="41532at2759"/>
<feature type="domain" description="N-acetyltransferase" evidence="3">
    <location>
        <begin position="104"/>
        <end position="250"/>
    </location>
</feature>
<keyword evidence="2" id="KW-0812">Transmembrane</keyword>
<evidence type="ECO:0000256" key="2">
    <source>
        <dbReference type="SAM" id="Phobius"/>
    </source>
</evidence>
<dbReference type="PANTHER" id="PTHR13947:SF37">
    <property type="entry name" value="LD18367P"/>
    <property type="match status" value="1"/>
</dbReference>
<keyword evidence="5" id="KW-1185">Reference proteome</keyword>
<dbReference type="Gene3D" id="3.40.630.30">
    <property type="match status" value="1"/>
</dbReference>
<dbReference type="EMBL" id="LRBS01000061">
    <property type="protein sequence ID" value="OII76472.1"/>
    <property type="molecule type" value="Genomic_DNA"/>
</dbReference>
<dbReference type="PROSITE" id="PS51186">
    <property type="entry name" value="GNAT"/>
    <property type="match status" value="1"/>
</dbReference>
<evidence type="ECO:0000313" key="5">
    <source>
        <dbReference type="Proteomes" id="UP000186804"/>
    </source>
</evidence>
<dbReference type="AlphaFoldDB" id="A0A1J4MQK4"/>
<proteinExistence type="predicted"/>
<dbReference type="Pfam" id="PF00583">
    <property type="entry name" value="Acetyltransf_1"/>
    <property type="match status" value="1"/>
</dbReference>
<dbReference type="GeneID" id="92364348"/>
<dbReference type="SUPFAM" id="SSF55729">
    <property type="entry name" value="Acyl-CoA N-acyltransferases (Nat)"/>
    <property type="match status" value="1"/>
</dbReference>
<keyword evidence="1" id="KW-0808">Transferase</keyword>
<evidence type="ECO:0000259" key="3">
    <source>
        <dbReference type="PROSITE" id="PS51186"/>
    </source>
</evidence>
<name>A0A1J4MQK4_9CRYT</name>
<evidence type="ECO:0000313" key="4">
    <source>
        <dbReference type="EMBL" id="OII76472.1"/>
    </source>
</evidence>